<dbReference type="InterPro" id="IPR001849">
    <property type="entry name" value="PH_domain"/>
</dbReference>
<dbReference type="InterPro" id="IPR027267">
    <property type="entry name" value="AH/BAR_dom_sf"/>
</dbReference>
<feature type="compositionally biased region" description="Polar residues" evidence="1">
    <location>
        <begin position="175"/>
        <end position="187"/>
    </location>
</feature>
<dbReference type="EMBL" id="LGRX02012672">
    <property type="protein sequence ID" value="KAK3267003.1"/>
    <property type="molecule type" value="Genomic_DNA"/>
</dbReference>
<protein>
    <recommendedName>
        <fullName evidence="2">PH domain-containing protein</fullName>
    </recommendedName>
</protein>
<feature type="compositionally biased region" description="Polar residues" evidence="1">
    <location>
        <begin position="80"/>
        <end position="89"/>
    </location>
</feature>
<feature type="region of interest" description="Disordered" evidence="1">
    <location>
        <begin position="1"/>
        <end position="202"/>
    </location>
</feature>
<name>A0AAE0KZY1_9CHLO</name>
<feature type="compositionally biased region" description="Acidic residues" evidence="1">
    <location>
        <begin position="1"/>
        <end position="12"/>
    </location>
</feature>
<feature type="compositionally biased region" description="Basic and acidic residues" evidence="1">
    <location>
        <begin position="91"/>
        <end position="116"/>
    </location>
</feature>
<evidence type="ECO:0000256" key="1">
    <source>
        <dbReference type="SAM" id="MobiDB-lite"/>
    </source>
</evidence>
<dbReference type="PROSITE" id="PS50003">
    <property type="entry name" value="PH_DOMAIN"/>
    <property type="match status" value="1"/>
</dbReference>
<evidence type="ECO:0000259" key="2">
    <source>
        <dbReference type="PROSITE" id="PS50003"/>
    </source>
</evidence>
<comment type="caution">
    <text evidence="3">The sequence shown here is derived from an EMBL/GenBank/DDBJ whole genome shotgun (WGS) entry which is preliminary data.</text>
</comment>
<evidence type="ECO:0000313" key="4">
    <source>
        <dbReference type="Proteomes" id="UP001190700"/>
    </source>
</evidence>
<organism evidence="3 4">
    <name type="scientific">Cymbomonas tetramitiformis</name>
    <dbReference type="NCBI Taxonomy" id="36881"/>
    <lineage>
        <taxon>Eukaryota</taxon>
        <taxon>Viridiplantae</taxon>
        <taxon>Chlorophyta</taxon>
        <taxon>Pyramimonadophyceae</taxon>
        <taxon>Pyramimonadales</taxon>
        <taxon>Pyramimonadaceae</taxon>
        <taxon>Cymbomonas</taxon>
    </lineage>
</organism>
<dbReference type="InterPro" id="IPR011993">
    <property type="entry name" value="PH-like_dom_sf"/>
</dbReference>
<dbReference type="Gene3D" id="1.20.1270.60">
    <property type="entry name" value="Arfaptin homology (AH) domain/BAR domain"/>
    <property type="match status" value="1"/>
</dbReference>
<feature type="compositionally biased region" description="Basic and acidic residues" evidence="1">
    <location>
        <begin position="32"/>
        <end position="44"/>
    </location>
</feature>
<dbReference type="Proteomes" id="UP001190700">
    <property type="component" value="Unassembled WGS sequence"/>
</dbReference>
<feature type="domain" description="PH" evidence="2">
    <location>
        <begin position="488"/>
        <end position="593"/>
    </location>
</feature>
<dbReference type="SUPFAM" id="SSF103657">
    <property type="entry name" value="BAR/IMD domain-like"/>
    <property type="match status" value="1"/>
</dbReference>
<proteinExistence type="predicted"/>
<keyword evidence="4" id="KW-1185">Reference proteome</keyword>
<dbReference type="AlphaFoldDB" id="A0AAE0KZY1"/>
<evidence type="ECO:0000313" key="3">
    <source>
        <dbReference type="EMBL" id="KAK3267003.1"/>
    </source>
</evidence>
<gene>
    <name evidence="3" type="ORF">CYMTET_24408</name>
</gene>
<sequence>MSDNEQHDDEISLDTPLISPSSEVEGGGSFGKDPEGKIEGKSSSEELNNSRSPDEVLKADGVQASSVDDVLDSEADKNEPPTSEVSLSTEGEVHHQEAIDLENRPRETGVSQDEKPGNVYFSSPSSSLSDRFRAVFSRGSFSSESPRNNDEEPEDEVPCSAAAGFESSPAFGANSDPSASNSRQSVYGNDEDSGTQIGERRADFSRHKETILLLHDEAEKEENRLSNFASLMCSRMDSGRTACEAMARLLKGMAATEGSYSKACTKMSQTAVLSEGGDGSDSLFAACEAAGVLPRAAAAAHRAVEESLLGAAGEVTSCSEAASKESKALATAATERRKFSEKARAALMLALKSMETSSTKGWRGGEDPWLMESLLLEQHSALQRAQEEGRAMLSTASERVMTLERQRVETLSAVLGTYVGAYQKLLAGLDESVSGMAGVLDCAREEIVAGGSQLSAAAHDAHEAVESMRAKQMDDLKLRTEELFNSPEIVRQGRMQWEGKVTGEWKDSIFVQTRSGHLHWFNADDDVVPMDGVKLSRCTIDAADPCVFSLTETGVGSAKNIFGKLGVGRRFTFQTGKAEECMEWVLSIKDAILDSGAKLKR</sequence>
<reference evidence="3 4" key="1">
    <citation type="journal article" date="2015" name="Genome Biol. Evol.">
        <title>Comparative Genomics of a Bacterivorous Green Alga Reveals Evolutionary Causalities and Consequences of Phago-Mixotrophic Mode of Nutrition.</title>
        <authorList>
            <person name="Burns J.A."/>
            <person name="Paasch A."/>
            <person name="Narechania A."/>
            <person name="Kim E."/>
        </authorList>
    </citation>
    <scope>NUCLEOTIDE SEQUENCE [LARGE SCALE GENOMIC DNA]</scope>
    <source>
        <strain evidence="3 4">PLY_AMNH</strain>
    </source>
</reference>
<accession>A0AAE0KZY1</accession>
<dbReference type="SUPFAM" id="SSF50729">
    <property type="entry name" value="PH domain-like"/>
    <property type="match status" value="1"/>
</dbReference>
<dbReference type="Gene3D" id="2.30.29.30">
    <property type="entry name" value="Pleckstrin-homology domain (PH domain)/Phosphotyrosine-binding domain (PTB)"/>
    <property type="match status" value="1"/>
</dbReference>